<dbReference type="Pfam" id="PF00144">
    <property type="entry name" value="Beta-lactamase"/>
    <property type="match status" value="1"/>
</dbReference>
<dbReference type="PANTHER" id="PTHR43319">
    <property type="entry name" value="BETA-LACTAMASE-RELATED"/>
    <property type="match status" value="1"/>
</dbReference>
<comment type="caution">
    <text evidence="2">The sequence shown here is derived from an EMBL/GenBank/DDBJ whole genome shotgun (WGS) entry which is preliminary data.</text>
</comment>
<dbReference type="RefSeq" id="WP_045161271.1">
    <property type="nucleotide sequence ID" value="NZ_JYHV01000013.1"/>
</dbReference>
<evidence type="ECO:0000313" key="2">
    <source>
        <dbReference type="EMBL" id="KJH83029.1"/>
    </source>
</evidence>
<dbReference type="OrthoDB" id="5705574at2"/>
<dbReference type="InterPro" id="IPR052907">
    <property type="entry name" value="Beta-lactamase/esterase"/>
</dbReference>
<reference evidence="2 3" key="1">
    <citation type="submission" date="2015-02" db="EMBL/GenBank/DDBJ databases">
        <title>Draft genome sequence of Pseudomonas stutzeri NT0128 isolated from wheat (Triticum turgidum) rhizosphere.</title>
        <authorList>
            <person name="Tovi N."/>
            <person name="Frenk S."/>
            <person name="Hadar Y."/>
            <person name="Minz D."/>
        </authorList>
    </citation>
    <scope>NUCLEOTIDE SEQUENCE [LARGE SCALE GENOMIC DNA]</scope>
    <source>
        <strain evidence="2 3">NT0128</strain>
    </source>
</reference>
<feature type="domain" description="Beta-lactamase-related" evidence="1">
    <location>
        <begin position="18"/>
        <end position="374"/>
    </location>
</feature>
<dbReference type="EMBL" id="JYHV01000013">
    <property type="protein sequence ID" value="KJH83029.1"/>
    <property type="molecule type" value="Genomic_DNA"/>
</dbReference>
<dbReference type="InterPro" id="IPR012338">
    <property type="entry name" value="Beta-lactam/transpept-like"/>
</dbReference>
<dbReference type="PATRIC" id="fig|316.101.peg.306"/>
<protein>
    <submittedName>
        <fullName evidence="2">Beta-lactamase</fullName>
    </submittedName>
</protein>
<evidence type="ECO:0000259" key="1">
    <source>
        <dbReference type="Pfam" id="PF00144"/>
    </source>
</evidence>
<dbReference type="SUPFAM" id="SSF56601">
    <property type="entry name" value="beta-lactamase/transpeptidase-like"/>
    <property type="match status" value="1"/>
</dbReference>
<dbReference type="PANTHER" id="PTHR43319:SF3">
    <property type="entry name" value="BETA-LACTAMASE-RELATED DOMAIN-CONTAINING PROTEIN"/>
    <property type="match status" value="1"/>
</dbReference>
<evidence type="ECO:0000313" key="3">
    <source>
        <dbReference type="Proteomes" id="UP000032487"/>
    </source>
</evidence>
<gene>
    <name evidence="2" type="ORF">UF78_06570</name>
</gene>
<accession>A0A0D9AQR0</accession>
<name>A0A0D9AQR0_STUST</name>
<organism evidence="2 3">
    <name type="scientific">Stutzerimonas stutzeri</name>
    <name type="common">Pseudomonas stutzeri</name>
    <dbReference type="NCBI Taxonomy" id="316"/>
    <lineage>
        <taxon>Bacteria</taxon>
        <taxon>Pseudomonadati</taxon>
        <taxon>Pseudomonadota</taxon>
        <taxon>Gammaproteobacteria</taxon>
        <taxon>Pseudomonadales</taxon>
        <taxon>Pseudomonadaceae</taxon>
        <taxon>Stutzerimonas</taxon>
    </lineage>
</organism>
<dbReference type="InterPro" id="IPR001466">
    <property type="entry name" value="Beta-lactam-related"/>
</dbReference>
<sequence>MQIQGYFDLRFEAVKEAFSDLFEQTQQRGAAVCVKVGGETVVDLWAGVADNAGEQAWQSDTLVNLFSCTKTFTAVAALQLVGEGKLQLDEPVARLWPEFAANGKQAITLRQLLSHQAGLPAIRQPLPPEALYDWDVMTAALAAEAPWWMPGDGHGYAAITYGWLLGELIRRADGREPGEAIVARTARPLDLDFHLGLADSEFDRVGYLTRQKNNFGDAAAQRVFKALTGDPQSLTARAFTNPPSIMNSANKPEWRRMAQPAANGHGNARALAGFYDGLLRGELLDYDLLTEMTREHCLGEDRTLLSRTRFALGCWLDQPEVENATFAMGPAAFGHPGAGGCIGFADPQRDLAFGYVTNTLGPYVLMDPRPQALARVVKACLG</sequence>
<proteinExistence type="predicted"/>
<dbReference type="Proteomes" id="UP000032487">
    <property type="component" value="Unassembled WGS sequence"/>
</dbReference>
<dbReference type="Gene3D" id="3.40.710.10">
    <property type="entry name" value="DD-peptidase/beta-lactamase superfamily"/>
    <property type="match status" value="1"/>
</dbReference>
<dbReference type="AlphaFoldDB" id="A0A0D9AQR0"/>